<accession>A0ABN4VQ28</accession>
<dbReference type="InterPro" id="IPR014031">
    <property type="entry name" value="Ketoacyl_synth_C"/>
</dbReference>
<sequence>MAAGEGRFDAAITGLGMVTPAGNGASPTWERLCAAEATCAGPVAALEGGEVAFGARVPDFDPVAAIGRRKAWRLDRHNQLALAAAAEALADSGLDPATWDGARVGVVLGVGLGGAATWETQHRKLLEHGPESISPMLIPMLVCNMSAGHIAMEYGAMGPNLVTATACSSGTTAIGTARDLLRSGACDVVVTGGTEACVVPSIAGGFARMGALSRHSADPAVASRPFDVHRDGFVLAEGSAVLVLERPEDARARGARVRALVSGYGASADAHNPTAPDPEGRGAELAVRAALRDAGVAPQEVAHVNAHGTSTPLNDAAEARLIRRVFPHQPPVTSVKGVLGHTLGAAGAIEAAAAALSLEHSFVPPTANLESQDPEIDLDVVRKEGREGPLSTVVSNSFGFGGQNAVLLLSKA</sequence>
<evidence type="ECO:0000256" key="4">
    <source>
        <dbReference type="RuleBase" id="RU003694"/>
    </source>
</evidence>
<dbReference type="EMBL" id="CP015588">
    <property type="protein sequence ID" value="APY87918.1"/>
    <property type="molecule type" value="Genomic_DNA"/>
</dbReference>
<name>A0ABN4VQ28_9ACTN</name>
<dbReference type="CDD" id="cd00834">
    <property type="entry name" value="KAS_I_II"/>
    <property type="match status" value="1"/>
</dbReference>
<keyword evidence="7" id="KW-1185">Reference proteome</keyword>
<protein>
    <submittedName>
        <fullName evidence="6">3-oxoacyl-ACP synthase</fullName>
    </submittedName>
</protein>
<proteinExistence type="inferred from homology"/>
<dbReference type="Pfam" id="PF02801">
    <property type="entry name" value="Ketoacyl-synt_C"/>
    <property type="match status" value="1"/>
</dbReference>
<dbReference type="SMART" id="SM00825">
    <property type="entry name" value="PKS_KS"/>
    <property type="match status" value="1"/>
</dbReference>
<keyword evidence="3" id="KW-0012">Acyltransferase</keyword>
<organism evidence="6 7">
    <name type="scientific">Streptomyces alfalfae</name>
    <dbReference type="NCBI Taxonomy" id="1642299"/>
    <lineage>
        <taxon>Bacteria</taxon>
        <taxon>Bacillati</taxon>
        <taxon>Actinomycetota</taxon>
        <taxon>Actinomycetes</taxon>
        <taxon>Kitasatosporales</taxon>
        <taxon>Streptomycetaceae</taxon>
        <taxon>Streptomyces</taxon>
    </lineage>
</organism>
<dbReference type="PANTHER" id="PTHR11712:SF347">
    <property type="entry name" value="BETA KETOACYL-ACYL CARRIER PROTEIN SYNTHASE"/>
    <property type="match status" value="1"/>
</dbReference>
<dbReference type="InterPro" id="IPR014030">
    <property type="entry name" value="Ketoacyl_synth_N"/>
</dbReference>
<dbReference type="Proteomes" id="UP000187191">
    <property type="component" value="Chromosome"/>
</dbReference>
<dbReference type="RefSeq" id="WP_076685779.1">
    <property type="nucleotide sequence ID" value="NZ_CP015588.1"/>
</dbReference>
<keyword evidence="2 4" id="KW-0808">Transferase</keyword>
<evidence type="ECO:0000313" key="7">
    <source>
        <dbReference type="Proteomes" id="UP000187191"/>
    </source>
</evidence>
<dbReference type="Gene3D" id="3.40.47.10">
    <property type="match status" value="2"/>
</dbReference>
<dbReference type="PROSITE" id="PS52004">
    <property type="entry name" value="KS3_2"/>
    <property type="match status" value="1"/>
</dbReference>
<dbReference type="InterPro" id="IPR018201">
    <property type="entry name" value="Ketoacyl_synth_AS"/>
</dbReference>
<reference evidence="6 7" key="1">
    <citation type="submission" date="2016-05" db="EMBL/GenBank/DDBJ databases">
        <authorList>
            <person name="Gu J."/>
        </authorList>
    </citation>
    <scope>NUCLEOTIDE SEQUENCE [LARGE SCALE GENOMIC DNA]</scope>
    <source>
        <strain evidence="6 7">ACCC40021</strain>
    </source>
</reference>
<dbReference type="PANTHER" id="PTHR11712">
    <property type="entry name" value="POLYKETIDE SYNTHASE-RELATED"/>
    <property type="match status" value="1"/>
</dbReference>
<dbReference type="InterPro" id="IPR016039">
    <property type="entry name" value="Thiolase-like"/>
</dbReference>
<dbReference type="NCBIfam" id="NF005589">
    <property type="entry name" value="PRK07314.1"/>
    <property type="match status" value="1"/>
</dbReference>
<dbReference type="InterPro" id="IPR000794">
    <property type="entry name" value="Beta-ketoacyl_synthase"/>
</dbReference>
<evidence type="ECO:0000256" key="3">
    <source>
        <dbReference type="ARBA" id="ARBA00023315"/>
    </source>
</evidence>
<dbReference type="SUPFAM" id="SSF53901">
    <property type="entry name" value="Thiolase-like"/>
    <property type="match status" value="1"/>
</dbReference>
<evidence type="ECO:0000256" key="1">
    <source>
        <dbReference type="ARBA" id="ARBA00008467"/>
    </source>
</evidence>
<dbReference type="InterPro" id="IPR020841">
    <property type="entry name" value="PKS_Beta-ketoAc_synthase_dom"/>
</dbReference>
<gene>
    <name evidence="6" type="ORF">A7J05_21390</name>
</gene>
<dbReference type="Pfam" id="PF00109">
    <property type="entry name" value="ketoacyl-synt"/>
    <property type="match status" value="1"/>
</dbReference>
<feature type="domain" description="Ketosynthase family 3 (KS3)" evidence="5">
    <location>
        <begin position="7"/>
        <end position="411"/>
    </location>
</feature>
<evidence type="ECO:0000259" key="5">
    <source>
        <dbReference type="PROSITE" id="PS52004"/>
    </source>
</evidence>
<dbReference type="PROSITE" id="PS00606">
    <property type="entry name" value="KS3_1"/>
    <property type="match status" value="1"/>
</dbReference>
<evidence type="ECO:0000256" key="2">
    <source>
        <dbReference type="ARBA" id="ARBA00022679"/>
    </source>
</evidence>
<evidence type="ECO:0000313" key="6">
    <source>
        <dbReference type="EMBL" id="APY87918.1"/>
    </source>
</evidence>
<comment type="similarity">
    <text evidence="1 4">Belongs to the thiolase-like superfamily. Beta-ketoacyl-ACP synthases family.</text>
</comment>